<sequence>MKLLFYGLSLGPPWVEGLRNTVRSLGRRLVERGFDVTVLSRGVGDALFDGMRYVGLNVGGEAYSENASIVLAAITRWLLRHSGSYDVVHGHSSFPLIALPGLASRAPSVFTLYSPAEVVGGILTDSPLSHRMILRFSKSSIPVWAASPKVVFVAISEGVRRTLPRGLAARSPVIPVGVEFGRFSRRVDVGYLRSELGLGCDRFVLFAGDVTPWKGGEDFLVAASLVLREAAETGFLFLTKGTYEYEEERLRVLKGLAQRLGLTGRVAFLGRRRDIEAVYQLSDVVVLPYRSMFSFMSTPLSLLEAMSAGRPIVASRVGDMPSIVREGGNGLLFDAGNTAQLASKILYILNNKGIAKRLGEEAMRSAEAYDWSKVVQSYIELYSKL</sequence>
<proteinExistence type="predicted"/>
<feature type="domain" description="Glycosyltransferase subfamily 4-like N-terminal" evidence="1">
    <location>
        <begin position="17"/>
        <end position="179"/>
    </location>
</feature>
<dbReference type="AlphaFoldDB" id="A0A2R6B037"/>
<evidence type="ECO:0000259" key="1">
    <source>
        <dbReference type="Pfam" id="PF13439"/>
    </source>
</evidence>
<accession>A0A2R6B037</accession>
<dbReference type="Gene3D" id="3.40.50.2000">
    <property type="entry name" value="Glycogen Phosphorylase B"/>
    <property type="match status" value="2"/>
</dbReference>
<dbReference type="EMBL" id="NEXE01000015">
    <property type="protein sequence ID" value="PSN91898.1"/>
    <property type="molecule type" value="Genomic_DNA"/>
</dbReference>
<comment type="caution">
    <text evidence="2">The sequence shown here is derived from an EMBL/GenBank/DDBJ whole genome shotgun (WGS) entry which is preliminary data.</text>
</comment>
<name>A0A2R6B037_9ARCH</name>
<dbReference type="Proteomes" id="UP000240322">
    <property type="component" value="Unassembled WGS sequence"/>
</dbReference>
<dbReference type="CDD" id="cd03801">
    <property type="entry name" value="GT4_PimA-like"/>
    <property type="match status" value="1"/>
</dbReference>
<organism evidence="2 3">
    <name type="scientific">Candidatus Marsarchaeota G2 archaeon OSP_D</name>
    <dbReference type="NCBI Taxonomy" id="1978157"/>
    <lineage>
        <taxon>Archaea</taxon>
        <taxon>Candidatus Marsarchaeota</taxon>
        <taxon>Candidatus Marsarchaeota group 2</taxon>
    </lineage>
</organism>
<dbReference type="Pfam" id="PF13692">
    <property type="entry name" value="Glyco_trans_1_4"/>
    <property type="match status" value="1"/>
</dbReference>
<reference evidence="2 3" key="1">
    <citation type="submission" date="2017-04" db="EMBL/GenBank/DDBJ databases">
        <title>Novel microbial lineages endemic to geothermal iron-oxide mats fill important gaps in the evolutionary history of Archaea.</title>
        <authorList>
            <person name="Jay Z.J."/>
            <person name="Beam J.P."/>
            <person name="Dlakic M."/>
            <person name="Rusch D.B."/>
            <person name="Kozubal M.A."/>
            <person name="Inskeep W.P."/>
        </authorList>
    </citation>
    <scope>NUCLEOTIDE SEQUENCE [LARGE SCALE GENOMIC DNA]</scope>
    <source>
        <strain evidence="2">OSP_D</strain>
    </source>
</reference>
<evidence type="ECO:0000313" key="3">
    <source>
        <dbReference type="Proteomes" id="UP000240322"/>
    </source>
</evidence>
<evidence type="ECO:0000313" key="2">
    <source>
        <dbReference type="EMBL" id="PSN91898.1"/>
    </source>
</evidence>
<dbReference type="InterPro" id="IPR028098">
    <property type="entry name" value="Glyco_trans_4-like_N"/>
</dbReference>
<gene>
    <name evidence="2" type="ORF">B9Q03_02980</name>
</gene>
<dbReference type="Pfam" id="PF13439">
    <property type="entry name" value="Glyco_transf_4"/>
    <property type="match status" value="1"/>
</dbReference>
<dbReference type="SUPFAM" id="SSF53756">
    <property type="entry name" value="UDP-Glycosyltransferase/glycogen phosphorylase"/>
    <property type="match status" value="1"/>
</dbReference>
<protein>
    <recommendedName>
        <fullName evidence="1">Glycosyltransferase subfamily 4-like N-terminal domain-containing protein</fullName>
    </recommendedName>
</protein>
<dbReference type="PANTHER" id="PTHR12526">
    <property type="entry name" value="GLYCOSYLTRANSFERASE"/>
    <property type="match status" value="1"/>
</dbReference>